<dbReference type="Pfam" id="PF08241">
    <property type="entry name" value="Methyltransf_11"/>
    <property type="match status" value="1"/>
</dbReference>
<gene>
    <name evidence="2" type="ORF">E6C70_08890</name>
</gene>
<proteinExistence type="predicted"/>
<dbReference type="Proteomes" id="UP000307380">
    <property type="component" value="Unassembled WGS sequence"/>
</dbReference>
<accession>A0A4S4FXH2</accession>
<organism evidence="2 3">
    <name type="scientific">Orlajensenia flava</name>
    <dbReference type="NCBI Taxonomy" id="2565934"/>
    <lineage>
        <taxon>Bacteria</taxon>
        <taxon>Bacillati</taxon>
        <taxon>Actinomycetota</taxon>
        <taxon>Actinomycetes</taxon>
        <taxon>Micrococcales</taxon>
        <taxon>Microbacteriaceae</taxon>
        <taxon>Orlajensenia</taxon>
    </lineage>
</organism>
<dbReference type="EMBL" id="SSSN01000005">
    <property type="protein sequence ID" value="THG34376.1"/>
    <property type="molecule type" value="Genomic_DNA"/>
</dbReference>
<feature type="domain" description="Methyltransferase type 11" evidence="1">
    <location>
        <begin position="41"/>
        <end position="132"/>
    </location>
</feature>
<evidence type="ECO:0000313" key="2">
    <source>
        <dbReference type="EMBL" id="THG34376.1"/>
    </source>
</evidence>
<dbReference type="PANTHER" id="PTHR42912">
    <property type="entry name" value="METHYLTRANSFERASE"/>
    <property type="match status" value="1"/>
</dbReference>
<dbReference type="Gene3D" id="3.40.50.150">
    <property type="entry name" value="Vaccinia Virus protein VP39"/>
    <property type="match status" value="1"/>
</dbReference>
<dbReference type="InterPro" id="IPR029063">
    <property type="entry name" value="SAM-dependent_MTases_sf"/>
</dbReference>
<dbReference type="GO" id="GO:0032259">
    <property type="term" value="P:methylation"/>
    <property type="evidence" value="ECO:0007669"/>
    <property type="project" value="UniProtKB-KW"/>
</dbReference>
<keyword evidence="2" id="KW-0489">Methyltransferase</keyword>
<dbReference type="CDD" id="cd02440">
    <property type="entry name" value="AdoMet_MTases"/>
    <property type="match status" value="1"/>
</dbReference>
<keyword evidence="3" id="KW-1185">Reference proteome</keyword>
<dbReference type="AlphaFoldDB" id="A0A4S4FXH2"/>
<evidence type="ECO:0000259" key="1">
    <source>
        <dbReference type="Pfam" id="PF08241"/>
    </source>
</evidence>
<sequence length="264" mass="28274">MTSADTWQQGDPYERYIGRWSRRIAPLFLERIAAPEHARWVDVGCGTGALSEAILAGCAPAALIGVEPSSGFRAAAATRLGDPAQVVAGDASALPLPDDSADVVVSGLVLNFVPDPHAAVREMVRVATAGALIAGYVWDYGDGMEIIRRFWDVAVPLDPAATTVREATGFDLCTPDALRELFAAHLADVGVEAIDLIAEFEDFDDYWMPFLGGQGPAPAYVATLTNAARERLREELRRELAPSPDGPFTLRARAWSARGVVRAA</sequence>
<dbReference type="GO" id="GO:0008757">
    <property type="term" value="F:S-adenosylmethionine-dependent methyltransferase activity"/>
    <property type="evidence" value="ECO:0007669"/>
    <property type="project" value="InterPro"/>
</dbReference>
<dbReference type="RefSeq" id="WP_136424174.1">
    <property type="nucleotide sequence ID" value="NZ_SSSN01000005.1"/>
</dbReference>
<protein>
    <submittedName>
        <fullName evidence="2">Methyltransferase domain-containing protein</fullName>
    </submittedName>
</protein>
<comment type="caution">
    <text evidence="2">The sequence shown here is derived from an EMBL/GenBank/DDBJ whole genome shotgun (WGS) entry which is preliminary data.</text>
</comment>
<dbReference type="InterPro" id="IPR050508">
    <property type="entry name" value="Methyltransf_Superfamily"/>
</dbReference>
<keyword evidence="2" id="KW-0808">Transferase</keyword>
<evidence type="ECO:0000313" key="3">
    <source>
        <dbReference type="Proteomes" id="UP000307380"/>
    </source>
</evidence>
<dbReference type="OrthoDB" id="9795634at2"/>
<dbReference type="SUPFAM" id="SSF53335">
    <property type="entry name" value="S-adenosyl-L-methionine-dependent methyltransferases"/>
    <property type="match status" value="1"/>
</dbReference>
<reference evidence="2 3" key="1">
    <citation type="submission" date="2019-04" db="EMBL/GenBank/DDBJ databases">
        <authorList>
            <person name="Jiang L."/>
        </authorList>
    </citation>
    <scope>NUCLEOTIDE SEQUENCE [LARGE SCALE GENOMIC DNA]</scope>
    <source>
        <strain evidence="2 3">YIM 131861</strain>
    </source>
</reference>
<dbReference type="InterPro" id="IPR013216">
    <property type="entry name" value="Methyltransf_11"/>
</dbReference>
<name>A0A4S4FXH2_9MICO</name>